<dbReference type="Proteomes" id="UP000184188">
    <property type="component" value="Unassembled WGS sequence"/>
</dbReference>
<organism evidence="2 3">
    <name type="scientific">Penicilliopsis zonata CBS 506.65</name>
    <dbReference type="NCBI Taxonomy" id="1073090"/>
    <lineage>
        <taxon>Eukaryota</taxon>
        <taxon>Fungi</taxon>
        <taxon>Dikarya</taxon>
        <taxon>Ascomycota</taxon>
        <taxon>Pezizomycotina</taxon>
        <taxon>Eurotiomycetes</taxon>
        <taxon>Eurotiomycetidae</taxon>
        <taxon>Eurotiales</taxon>
        <taxon>Aspergillaceae</taxon>
        <taxon>Penicilliopsis</taxon>
    </lineage>
</organism>
<evidence type="ECO:0000256" key="1">
    <source>
        <dbReference type="SAM" id="SignalP"/>
    </source>
</evidence>
<evidence type="ECO:0000313" key="3">
    <source>
        <dbReference type="Proteomes" id="UP000184188"/>
    </source>
</evidence>
<accession>A0A1L9SJU2</accession>
<dbReference type="AlphaFoldDB" id="A0A1L9SJU2"/>
<dbReference type="VEuPathDB" id="FungiDB:ASPZODRAFT_1941035"/>
<sequence length="140" mass="15712">MVMVLLFSVMLDCTACSSCVGAELYPPPASAHFSLFYVFFVTFVRNGRDTYLLSSGLILDSRRTRCMGMAVLSERATRLSYNRAEYEHASLEPWRGAFRVFIVCATFSGRAYIVGSWAPHDTPVHLCSSPDGWAGRYSRF</sequence>
<evidence type="ECO:0008006" key="4">
    <source>
        <dbReference type="Google" id="ProtNLM"/>
    </source>
</evidence>
<dbReference type="GeneID" id="34613863"/>
<keyword evidence="3" id="KW-1185">Reference proteome</keyword>
<protein>
    <recommendedName>
        <fullName evidence="4">Secreted protein</fullName>
    </recommendedName>
</protein>
<evidence type="ECO:0000313" key="2">
    <source>
        <dbReference type="EMBL" id="OJJ47324.1"/>
    </source>
</evidence>
<dbReference type="RefSeq" id="XP_022581834.1">
    <property type="nucleotide sequence ID" value="XM_022727399.1"/>
</dbReference>
<feature type="chain" id="PRO_5012928244" description="Secreted protein" evidence="1">
    <location>
        <begin position="17"/>
        <end position="140"/>
    </location>
</feature>
<dbReference type="EMBL" id="KV878341">
    <property type="protein sequence ID" value="OJJ47324.1"/>
    <property type="molecule type" value="Genomic_DNA"/>
</dbReference>
<name>A0A1L9SJU2_9EURO</name>
<proteinExistence type="predicted"/>
<feature type="signal peptide" evidence="1">
    <location>
        <begin position="1"/>
        <end position="16"/>
    </location>
</feature>
<gene>
    <name evidence="2" type="ORF">ASPZODRAFT_1941035</name>
</gene>
<keyword evidence="1" id="KW-0732">Signal</keyword>
<reference evidence="3" key="1">
    <citation type="journal article" date="2017" name="Genome Biol.">
        <title>Comparative genomics reveals high biological diversity and specific adaptations in the industrially and medically important fungal genus Aspergillus.</title>
        <authorList>
            <person name="de Vries R.P."/>
            <person name="Riley R."/>
            <person name="Wiebenga A."/>
            <person name="Aguilar-Osorio G."/>
            <person name="Amillis S."/>
            <person name="Uchima C.A."/>
            <person name="Anderluh G."/>
            <person name="Asadollahi M."/>
            <person name="Askin M."/>
            <person name="Barry K."/>
            <person name="Battaglia E."/>
            <person name="Bayram O."/>
            <person name="Benocci T."/>
            <person name="Braus-Stromeyer S.A."/>
            <person name="Caldana C."/>
            <person name="Canovas D."/>
            <person name="Cerqueira G.C."/>
            <person name="Chen F."/>
            <person name="Chen W."/>
            <person name="Choi C."/>
            <person name="Clum A."/>
            <person name="Dos Santos R.A."/>
            <person name="Damasio A.R."/>
            <person name="Diallinas G."/>
            <person name="Emri T."/>
            <person name="Fekete E."/>
            <person name="Flipphi M."/>
            <person name="Freyberg S."/>
            <person name="Gallo A."/>
            <person name="Gournas C."/>
            <person name="Habgood R."/>
            <person name="Hainaut M."/>
            <person name="Harispe M.L."/>
            <person name="Henrissat B."/>
            <person name="Hilden K.S."/>
            <person name="Hope R."/>
            <person name="Hossain A."/>
            <person name="Karabika E."/>
            <person name="Karaffa L."/>
            <person name="Karanyi Z."/>
            <person name="Krasevec N."/>
            <person name="Kuo A."/>
            <person name="Kusch H."/>
            <person name="LaButti K."/>
            <person name="Lagendijk E.L."/>
            <person name="Lapidus A."/>
            <person name="Levasseur A."/>
            <person name="Lindquist E."/>
            <person name="Lipzen A."/>
            <person name="Logrieco A.F."/>
            <person name="MacCabe A."/>
            <person name="Maekelae M.R."/>
            <person name="Malavazi I."/>
            <person name="Melin P."/>
            <person name="Meyer V."/>
            <person name="Mielnichuk N."/>
            <person name="Miskei M."/>
            <person name="Molnar A.P."/>
            <person name="Mule G."/>
            <person name="Ngan C.Y."/>
            <person name="Orejas M."/>
            <person name="Orosz E."/>
            <person name="Ouedraogo J.P."/>
            <person name="Overkamp K.M."/>
            <person name="Park H.-S."/>
            <person name="Perrone G."/>
            <person name="Piumi F."/>
            <person name="Punt P.J."/>
            <person name="Ram A.F."/>
            <person name="Ramon A."/>
            <person name="Rauscher S."/>
            <person name="Record E."/>
            <person name="Riano-Pachon D.M."/>
            <person name="Robert V."/>
            <person name="Roehrig J."/>
            <person name="Ruller R."/>
            <person name="Salamov A."/>
            <person name="Salih N.S."/>
            <person name="Samson R.A."/>
            <person name="Sandor E."/>
            <person name="Sanguinetti M."/>
            <person name="Schuetze T."/>
            <person name="Sepcic K."/>
            <person name="Shelest E."/>
            <person name="Sherlock G."/>
            <person name="Sophianopoulou V."/>
            <person name="Squina F.M."/>
            <person name="Sun H."/>
            <person name="Susca A."/>
            <person name="Todd R.B."/>
            <person name="Tsang A."/>
            <person name="Unkles S.E."/>
            <person name="van de Wiele N."/>
            <person name="van Rossen-Uffink D."/>
            <person name="Oliveira J.V."/>
            <person name="Vesth T.C."/>
            <person name="Visser J."/>
            <person name="Yu J.-H."/>
            <person name="Zhou M."/>
            <person name="Andersen M.R."/>
            <person name="Archer D.B."/>
            <person name="Baker S.E."/>
            <person name="Benoit I."/>
            <person name="Brakhage A.A."/>
            <person name="Braus G.H."/>
            <person name="Fischer R."/>
            <person name="Frisvad J.C."/>
            <person name="Goldman G.H."/>
            <person name="Houbraken J."/>
            <person name="Oakley B."/>
            <person name="Pocsi I."/>
            <person name="Scazzocchio C."/>
            <person name="Seiboth B."/>
            <person name="vanKuyk P.A."/>
            <person name="Wortman J."/>
            <person name="Dyer P.S."/>
            <person name="Grigoriev I.V."/>
        </authorList>
    </citation>
    <scope>NUCLEOTIDE SEQUENCE [LARGE SCALE GENOMIC DNA]</scope>
    <source>
        <strain evidence="3">CBS 506.65</strain>
    </source>
</reference>